<dbReference type="RefSeq" id="WP_161349797.1">
    <property type="nucleotide sequence ID" value="NZ_WTUX01000003.1"/>
</dbReference>
<sequence length="46" mass="4928">MAMERIGSNMFCGAHVKGMNARAHGAQDMFRVTRTQAVSGAGDQET</sequence>
<dbReference type="Proteomes" id="UP000467322">
    <property type="component" value="Unassembled WGS sequence"/>
</dbReference>
<comment type="caution">
    <text evidence="1">The sequence shown here is derived from an EMBL/GenBank/DDBJ whole genome shotgun (WGS) entry which is preliminary data.</text>
</comment>
<gene>
    <name evidence="1" type="ORF">GQE99_01350</name>
</gene>
<organism evidence="1 2">
    <name type="scientific">Maritimibacter harenae</name>
    <dbReference type="NCBI Taxonomy" id="2606218"/>
    <lineage>
        <taxon>Bacteria</taxon>
        <taxon>Pseudomonadati</taxon>
        <taxon>Pseudomonadota</taxon>
        <taxon>Alphaproteobacteria</taxon>
        <taxon>Rhodobacterales</taxon>
        <taxon>Roseobacteraceae</taxon>
        <taxon>Maritimibacter</taxon>
    </lineage>
</organism>
<keyword evidence="2" id="KW-1185">Reference proteome</keyword>
<dbReference type="AlphaFoldDB" id="A0A845LY14"/>
<accession>A0A845LY14</accession>
<protein>
    <submittedName>
        <fullName evidence="1">Uncharacterized protein</fullName>
    </submittedName>
</protein>
<evidence type="ECO:0000313" key="1">
    <source>
        <dbReference type="EMBL" id="MZR11669.1"/>
    </source>
</evidence>
<evidence type="ECO:0000313" key="2">
    <source>
        <dbReference type="Proteomes" id="UP000467322"/>
    </source>
</evidence>
<dbReference type="EMBL" id="WTUX01000003">
    <property type="protein sequence ID" value="MZR11669.1"/>
    <property type="molecule type" value="Genomic_DNA"/>
</dbReference>
<proteinExistence type="predicted"/>
<name>A0A845LY14_9RHOB</name>
<reference evidence="1 2" key="1">
    <citation type="submission" date="2019-12" db="EMBL/GenBank/DDBJ databases">
        <title>Maritimibacter sp. nov. sp. isolated from sea sand.</title>
        <authorList>
            <person name="Kim J."/>
            <person name="Jeong S.E."/>
            <person name="Jung H.S."/>
            <person name="Jeon C.O."/>
        </authorList>
    </citation>
    <scope>NUCLEOTIDE SEQUENCE [LARGE SCALE GENOMIC DNA]</scope>
    <source>
        <strain evidence="1 2">DP07</strain>
    </source>
</reference>